<organism evidence="1 2">
    <name type="scientific">Coprococcus eutactus</name>
    <dbReference type="NCBI Taxonomy" id="33043"/>
    <lineage>
        <taxon>Bacteria</taxon>
        <taxon>Bacillati</taxon>
        <taxon>Bacillota</taxon>
        <taxon>Clostridia</taxon>
        <taxon>Lachnospirales</taxon>
        <taxon>Lachnospiraceae</taxon>
        <taxon>Coprococcus</taxon>
    </lineage>
</organism>
<dbReference type="Proteomes" id="UP000660047">
    <property type="component" value="Unassembled WGS sequence"/>
</dbReference>
<sequence>MGNVQISQELFMQLLHFHLVEDESYEKEIKQGLEKKLDRMVMRDLYGKFKNAPTEEERERARKEYLDRRGVPESFRW</sequence>
<accession>A0AAI9K443</accession>
<protein>
    <recommendedName>
        <fullName evidence="3">Complexin-2</fullName>
    </recommendedName>
</protein>
<dbReference type="AlphaFoldDB" id="A0AAI9K443"/>
<reference evidence="1" key="1">
    <citation type="submission" date="2020-06" db="EMBL/GenBank/DDBJ databases">
        <title>Characterization of fructooligosaccharide metabolism and fructooligosaccharide-degrading enzymes in human commensal butyrate producers.</title>
        <authorList>
            <person name="Tanno H."/>
            <person name="Fujii T."/>
            <person name="Hirano K."/>
            <person name="Maeno S."/>
            <person name="Tonozuka T."/>
            <person name="Sakamoto M."/>
            <person name="Ohkuma M."/>
            <person name="Tochio T."/>
            <person name="Endo A."/>
        </authorList>
    </citation>
    <scope>NUCLEOTIDE SEQUENCE</scope>
    <source>
        <strain evidence="1">JCM 31265</strain>
    </source>
</reference>
<proteinExistence type="predicted"/>
<name>A0AAI9K443_9FIRM</name>
<evidence type="ECO:0000313" key="2">
    <source>
        <dbReference type="Proteomes" id="UP000660047"/>
    </source>
</evidence>
<comment type="caution">
    <text evidence="1">The sequence shown here is derived from an EMBL/GenBank/DDBJ whole genome shotgun (WGS) entry which is preliminary data.</text>
</comment>
<evidence type="ECO:0008006" key="3">
    <source>
        <dbReference type="Google" id="ProtNLM"/>
    </source>
</evidence>
<evidence type="ECO:0000313" key="1">
    <source>
        <dbReference type="EMBL" id="GFO94912.1"/>
    </source>
</evidence>
<dbReference type="EMBL" id="BLYL01000011">
    <property type="protein sequence ID" value="GFO94912.1"/>
    <property type="molecule type" value="Genomic_DNA"/>
</dbReference>
<gene>
    <name evidence="1" type="ORF">COEU31_19580</name>
</gene>
<dbReference type="RefSeq" id="WP_055224338.1">
    <property type="nucleotide sequence ID" value="NZ_BLYL01000011.1"/>
</dbReference>